<dbReference type="PROSITE" id="PS00460">
    <property type="entry name" value="GLUTATHIONE_PEROXID_1"/>
    <property type="match status" value="1"/>
</dbReference>
<protein>
    <recommendedName>
        <fullName evidence="5">Glutathione peroxidase</fullName>
    </recommendedName>
</protein>
<dbReference type="Gene3D" id="3.40.30.10">
    <property type="entry name" value="Glutaredoxin"/>
    <property type="match status" value="1"/>
</dbReference>
<dbReference type="CDD" id="cd00340">
    <property type="entry name" value="GSH_Peroxidase"/>
    <property type="match status" value="1"/>
</dbReference>
<accession>D2VQB1</accession>
<dbReference type="SUPFAM" id="SSF52833">
    <property type="entry name" value="Thioredoxin-like"/>
    <property type="match status" value="1"/>
</dbReference>
<dbReference type="OMA" id="HRYDISW"/>
<dbReference type="GO" id="GO:0004601">
    <property type="term" value="F:peroxidase activity"/>
    <property type="evidence" value="ECO:0007669"/>
    <property type="project" value="UniProtKB-KW"/>
</dbReference>
<organism evidence="7">
    <name type="scientific">Naegleria gruberi</name>
    <name type="common">Amoeba</name>
    <dbReference type="NCBI Taxonomy" id="5762"/>
    <lineage>
        <taxon>Eukaryota</taxon>
        <taxon>Discoba</taxon>
        <taxon>Heterolobosea</taxon>
        <taxon>Tetramitia</taxon>
        <taxon>Eutetramitia</taxon>
        <taxon>Vahlkampfiidae</taxon>
        <taxon>Naegleria</taxon>
    </lineage>
</organism>
<evidence type="ECO:0000256" key="4">
    <source>
        <dbReference type="PIRSR" id="PIRSR000303-1"/>
    </source>
</evidence>
<dbReference type="AlphaFoldDB" id="D2VQB1"/>
<dbReference type="FunFam" id="3.40.30.10:FF:000010">
    <property type="entry name" value="Glutathione peroxidase"/>
    <property type="match status" value="1"/>
</dbReference>
<name>D2VQB1_NAEGR</name>
<feature type="active site" evidence="4">
    <location>
        <position position="18"/>
    </location>
</feature>
<evidence type="ECO:0000256" key="1">
    <source>
        <dbReference type="ARBA" id="ARBA00006926"/>
    </source>
</evidence>
<evidence type="ECO:0000313" key="6">
    <source>
        <dbReference type="EMBL" id="EFC41080.1"/>
    </source>
</evidence>
<dbReference type="RefSeq" id="XP_002673824.1">
    <property type="nucleotide sequence ID" value="XM_002673778.1"/>
</dbReference>
<dbReference type="eggNOG" id="KOG1651">
    <property type="taxonomic scope" value="Eukaryota"/>
</dbReference>
<gene>
    <name evidence="6" type="ORF">NAEGRDRAFT_44697</name>
</gene>
<keyword evidence="2 5" id="KW-0575">Peroxidase</keyword>
<proteinExistence type="inferred from homology"/>
<dbReference type="OrthoDB" id="446890at2759"/>
<keyword evidence="7" id="KW-1185">Reference proteome</keyword>
<dbReference type="PIRSF" id="PIRSF000303">
    <property type="entry name" value="Glutathion_perox"/>
    <property type="match status" value="1"/>
</dbReference>
<evidence type="ECO:0000256" key="3">
    <source>
        <dbReference type="ARBA" id="ARBA00023002"/>
    </source>
</evidence>
<dbReference type="Proteomes" id="UP000006671">
    <property type="component" value="Unassembled WGS sequence"/>
</dbReference>
<comment type="similarity">
    <text evidence="1 5">Belongs to the glutathione peroxidase family.</text>
</comment>
<evidence type="ECO:0000256" key="5">
    <source>
        <dbReference type="RuleBase" id="RU000499"/>
    </source>
</evidence>
<dbReference type="EMBL" id="GG738888">
    <property type="protein sequence ID" value="EFC41080.1"/>
    <property type="molecule type" value="Genomic_DNA"/>
</dbReference>
<dbReference type="STRING" id="5762.D2VQB1"/>
<keyword evidence="3 5" id="KW-0560">Oxidoreductase</keyword>
<dbReference type="InterPro" id="IPR029759">
    <property type="entry name" value="GPX_AS"/>
</dbReference>
<dbReference type="PANTHER" id="PTHR11592">
    <property type="entry name" value="GLUTATHIONE PEROXIDASE"/>
    <property type="match status" value="1"/>
</dbReference>
<dbReference type="KEGG" id="ngr:NAEGRDRAFT_44697"/>
<dbReference type="PANTHER" id="PTHR11592:SF78">
    <property type="entry name" value="GLUTATHIONE PEROXIDASE"/>
    <property type="match status" value="1"/>
</dbReference>
<dbReference type="InterPro" id="IPR000889">
    <property type="entry name" value="Glutathione_peroxidase"/>
</dbReference>
<dbReference type="Pfam" id="PF00255">
    <property type="entry name" value="GSHPx"/>
    <property type="match status" value="1"/>
</dbReference>
<dbReference type="InterPro" id="IPR036249">
    <property type="entry name" value="Thioredoxin-like_sf"/>
</dbReference>
<reference evidence="6 7" key="1">
    <citation type="journal article" date="2010" name="Cell">
        <title>The genome of Naegleria gruberi illuminates early eukaryotic versatility.</title>
        <authorList>
            <person name="Fritz-Laylin L.K."/>
            <person name="Prochnik S.E."/>
            <person name="Ginger M.L."/>
            <person name="Dacks J.B."/>
            <person name="Carpenter M.L."/>
            <person name="Field M.C."/>
            <person name="Kuo A."/>
            <person name="Paredez A."/>
            <person name="Chapman J."/>
            <person name="Pham J."/>
            <person name="Shu S."/>
            <person name="Neupane R."/>
            <person name="Cipriano M."/>
            <person name="Mancuso J."/>
            <person name="Tu H."/>
            <person name="Salamov A."/>
            <person name="Lindquist E."/>
            <person name="Shapiro H."/>
            <person name="Lucas S."/>
            <person name="Grigoriev I.V."/>
            <person name="Cande W.Z."/>
            <person name="Fulton C."/>
            <person name="Rokhsar D.S."/>
            <person name="Dawson S.C."/>
        </authorList>
    </citation>
    <scope>NUCLEOTIDE SEQUENCE [LARGE SCALE GENOMIC DNA]</scope>
    <source>
        <strain evidence="6 7">NEG-M</strain>
    </source>
</reference>
<evidence type="ECO:0000313" key="7">
    <source>
        <dbReference type="Proteomes" id="UP000006671"/>
    </source>
</evidence>
<evidence type="ECO:0000256" key="2">
    <source>
        <dbReference type="ARBA" id="ARBA00022559"/>
    </source>
</evidence>
<dbReference type="GeneID" id="8855950"/>
<sequence>MSEMRGKVCLIVNVASNCGFTPQYKGLQELYDKYGKDGKFEVIAFPSNSFNQEKGSTEEICAFTKDRFKVTFKIMEKIEVNGDNAHPIYQFLKQEGPGGFLGSTNIKWNFTKFLINKEGKVIGRYAPTTDPLSIAKDIEKALKD</sequence>
<dbReference type="PROSITE" id="PS51355">
    <property type="entry name" value="GLUTATHIONE_PEROXID_3"/>
    <property type="match status" value="1"/>
</dbReference>
<dbReference type="InParanoid" id="D2VQB1"/>
<dbReference type="PRINTS" id="PR01011">
    <property type="entry name" value="GLUTPROXDASE"/>
</dbReference>
<dbReference type="GO" id="GO:0006979">
    <property type="term" value="P:response to oxidative stress"/>
    <property type="evidence" value="ECO:0007669"/>
    <property type="project" value="InterPro"/>
</dbReference>
<dbReference type="VEuPathDB" id="AmoebaDB:NAEGRDRAFT_44697"/>